<feature type="transmembrane region" description="Helical" evidence="1">
    <location>
        <begin position="53"/>
        <end position="70"/>
    </location>
</feature>
<gene>
    <name evidence="3" type="primary">041L</name>
    <name evidence="3" type="ORF">IIV31_041L</name>
</gene>
<keyword evidence="4" id="KW-1185">Reference proteome</keyword>
<feature type="domain" description="Minor capsid protein P9 transmembrane helices" evidence="2">
    <location>
        <begin position="5"/>
        <end position="69"/>
    </location>
</feature>
<dbReference type="Proteomes" id="UP000114278">
    <property type="component" value="Segment"/>
</dbReference>
<evidence type="ECO:0000259" key="2">
    <source>
        <dbReference type="Pfam" id="PF19066"/>
    </source>
</evidence>
<feature type="transmembrane region" description="Helical" evidence="1">
    <location>
        <begin position="31"/>
        <end position="48"/>
    </location>
</feature>
<keyword evidence="1" id="KW-0812">Transmembrane</keyword>
<name>A0A068QKQ3_9VIRU</name>
<reference evidence="3 4" key="1">
    <citation type="journal article" date="2014" name="J. Gen. Virol.">
        <title>Genome sequence of a crustacean iridovirus, IIV31, isolated from the pill bug, Armadillidium vulgare.</title>
        <authorList>
            <person name="Piegu B."/>
            <person name="Guizard S."/>
            <person name="Yeping T."/>
            <person name="Cruaud C."/>
            <person name="Asgari S."/>
            <person name="Bideshi D.K."/>
            <person name="Federici B.A."/>
            <person name="Bigot Y."/>
        </authorList>
    </citation>
    <scope>NUCLEOTIDE SEQUENCE [LARGE SCALE GENOMIC DNA]</scope>
</reference>
<keyword evidence="1" id="KW-1133">Transmembrane helix</keyword>
<keyword evidence="1" id="KW-0472">Membrane</keyword>
<organism evidence="3 4">
    <name type="scientific">Armadillidium vulgare iridescent virus</name>
    <dbReference type="NCBI Taxonomy" id="72201"/>
    <lineage>
        <taxon>Viruses</taxon>
        <taxon>Varidnaviria</taxon>
        <taxon>Bamfordvirae</taxon>
        <taxon>Nucleocytoviricota</taxon>
        <taxon>Megaviricetes</taxon>
        <taxon>Pimascovirales</taxon>
        <taxon>Pimascovirales incertae sedis</taxon>
        <taxon>Iridoviridae</taxon>
        <taxon>Betairidovirinae</taxon>
        <taxon>Iridovirus</taxon>
        <taxon>Iridovirus armadillidium1</taxon>
        <taxon>Invertebrate iridescent virus 31</taxon>
    </lineage>
</organism>
<dbReference type="Pfam" id="PF19066">
    <property type="entry name" value="P9_TM"/>
    <property type="match status" value="1"/>
</dbReference>
<dbReference type="InterPro" id="IPR043915">
    <property type="entry name" value="P9_TM"/>
</dbReference>
<dbReference type="OrthoDB" id="21900at10239"/>
<accession>A0A068QKQ3</accession>
<evidence type="ECO:0000256" key="1">
    <source>
        <dbReference type="SAM" id="Phobius"/>
    </source>
</evidence>
<dbReference type="KEGG" id="vg:19738625"/>
<sequence>MNEKLWTDDINSLFKEWAVFPTENMTKEEKLNAITRLVIAVSVVLLLFGKKDISLYVLLIGLLLVIVINSQNQIENFEFDESDTGNEEGMPSSGGRAPIYTCNVTYYPTLVSGNSANIIHKNSALSGPQNPKTLIPPPIAPPLADLDTWKANEWTTHSHINSRTVQDEDETGPFSTIGYGKSFLSPEFAEDINYLTSYGPDQANNPCYRRYLTRTGMGNEMGFVEPFQPPATEGLIKDLSEDEPKLGTPSGDQTVENFINEIQPGIYVSSKDKPILDNEGLLDPEQPQGRTTLYTPIINGNPRDGLQIYVEDDEPPVIAGITTSGYHGLERAYRLPQRYVRERLPKRYGEWNARESTIPGIPFGTRVGYGVDTEGVGGRCNFSDTRWRAGTEQVKDLSGQEEMSEYYNKNKLDMFEVDPTAPLYEINKNAVQLQIEVTNRFRSDMQESLMRKINAEAWARKEYPLDTNHRRMLGGTGQF</sequence>
<dbReference type="GeneID" id="19738625"/>
<protein>
    <recommendedName>
        <fullName evidence="2">Minor capsid protein P9 transmembrane helices domain-containing protein</fullName>
    </recommendedName>
</protein>
<evidence type="ECO:0000313" key="3">
    <source>
        <dbReference type="EMBL" id="CCV02413.1"/>
    </source>
</evidence>
<dbReference type="RefSeq" id="YP_009046655.1">
    <property type="nucleotide sequence ID" value="NC_024451.1"/>
</dbReference>
<evidence type="ECO:0000313" key="4">
    <source>
        <dbReference type="Proteomes" id="UP000114278"/>
    </source>
</evidence>
<proteinExistence type="predicted"/>
<dbReference type="EMBL" id="HF920637">
    <property type="protein sequence ID" value="CCV02413.1"/>
    <property type="molecule type" value="Genomic_DNA"/>
</dbReference>